<dbReference type="OrthoDB" id="9810918at2"/>
<evidence type="ECO:0000313" key="3">
    <source>
        <dbReference type="EMBL" id="TRW25937.1"/>
    </source>
</evidence>
<gene>
    <name evidence="3" type="ORF">FMM05_06855</name>
</gene>
<evidence type="ECO:0000259" key="2">
    <source>
        <dbReference type="Pfam" id="PF04536"/>
    </source>
</evidence>
<organism evidence="3 4">
    <name type="scientific">Flavobacterium zepuense</name>
    <dbReference type="NCBI Taxonomy" id="2593302"/>
    <lineage>
        <taxon>Bacteria</taxon>
        <taxon>Pseudomonadati</taxon>
        <taxon>Bacteroidota</taxon>
        <taxon>Flavobacteriia</taxon>
        <taxon>Flavobacteriales</taxon>
        <taxon>Flavobacteriaceae</taxon>
        <taxon>Flavobacterium</taxon>
    </lineage>
</organism>
<dbReference type="Pfam" id="PF04536">
    <property type="entry name" value="TPM_phosphatase"/>
    <property type="match status" value="1"/>
</dbReference>
<sequence>MKLHKQLLSLLLFFFTLTIFAQSTEKPFWEAFPKPDKWVTDYEDIFTDNQELALIEMVTAYEKKTGVSIIIVTLNSPKGLDQITVDIATQWLAPKKVVDNSILIAISKGMHRMRIQNGNKIKETISDAETKDIINNVFVPEFQKNNYYEATSNGIMAISKQLKHLEKPVTDK</sequence>
<protein>
    <submittedName>
        <fullName evidence="3">TPM domain-containing protein</fullName>
    </submittedName>
</protein>
<dbReference type="PANTHER" id="PTHR30373">
    <property type="entry name" value="UPF0603 PROTEIN YGCG"/>
    <property type="match status" value="1"/>
</dbReference>
<dbReference type="Proteomes" id="UP000320643">
    <property type="component" value="Unassembled WGS sequence"/>
</dbReference>
<proteinExistence type="predicted"/>
<comment type="caution">
    <text evidence="3">The sequence shown here is derived from an EMBL/GenBank/DDBJ whole genome shotgun (WGS) entry which is preliminary data.</text>
</comment>
<accession>A0A552V662</accession>
<feature type="domain" description="TPM" evidence="2">
    <location>
        <begin position="39"/>
        <end position="160"/>
    </location>
</feature>
<feature type="signal peptide" evidence="1">
    <location>
        <begin position="1"/>
        <end position="21"/>
    </location>
</feature>
<evidence type="ECO:0000313" key="4">
    <source>
        <dbReference type="Proteomes" id="UP000320643"/>
    </source>
</evidence>
<name>A0A552V662_9FLAO</name>
<keyword evidence="1" id="KW-0732">Signal</keyword>
<reference evidence="3 4" key="1">
    <citation type="submission" date="2019-07" db="EMBL/GenBank/DDBJ databases">
        <title>Flavobacterium sp. nov., isolated from glacier ice.</title>
        <authorList>
            <person name="Liu Q."/>
            <person name="Xin Y.-H."/>
        </authorList>
    </citation>
    <scope>NUCLEOTIDE SEQUENCE [LARGE SCALE GENOMIC DNA]</scope>
    <source>
        <strain evidence="3 4">ZT4R6</strain>
    </source>
</reference>
<feature type="chain" id="PRO_5022206868" evidence="1">
    <location>
        <begin position="22"/>
        <end position="172"/>
    </location>
</feature>
<keyword evidence="4" id="KW-1185">Reference proteome</keyword>
<dbReference type="InterPro" id="IPR007621">
    <property type="entry name" value="TPM_dom"/>
</dbReference>
<dbReference type="EMBL" id="VJVZ01000003">
    <property type="protein sequence ID" value="TRW25937.1"/>
    <property type="molecule type" value="Genomic_DNA"/>
</dbReference>
<dbReference type="Gene3D" id="3.10.310.50">
    <property type="match status" value="1"/>
</dbReference>
<dbReference type="RefSeq" id="WP_143372601.1">
    <property type="nucleotide sequence ID" value="NZ_VJVZ01000003.1"/>
</dbReference>
<dbReference type="PANTHER" id="PTHR30373:SF2">
    <property type="entry name" value="UPF0603 PROTEIN YGCG"/>
    <property type="match status" value="1"/>
</dbReference>
<dbReference type="AlphaFoldDB" id="A0A552V662"/>
<evidence type="ECO:0000256" key="1">
    <source>
        <dbReference type="SAM" id="SignalP"/>
    </source>
</evidence>